<dbReference type="EMBL" id="JAPDRQ010000427">
    <property type="protein sequence ID" value="KAJ9649853.1"/>
    <property type="molecule type" value="Genomic_DNA"/>
</dbReference>
<reference evidence="1" key="1">
    <citation type="submission" date="2022-10" db="EMBL/GenBank/DDBJ databases">
        <title>Culturing micro-colonial fungi from biological soil crusts in the Mojave desert and describing Neophaeococcomyces mojavensis, and introducing the new genera and species Taxawa tesnikishii.</title>
        <authorList>
            <person name="Kurbessoian T."/>
            <person name="Stajich J.E."/>
        </authorList>
    </citation>
    <scope>NUCLEOTIDE SEQUENCE</scope>
    <source>
        <strain evidence="1">JES_112</strain>
    </source>
</reference>
<gene>
    <name evidence="1" type="ORF">H2198_010824</name>
</gene>
<keyword evidence="2" id="KW-1185">Reference proteome</keyword>
<comment type="caution">
    <text evidence="1">The sequence shown here is derived from an EMBL/GenBank/DDBJ whole genome shotgun (WGS) entry which is preliminary data.</text>
</comment>
<evidence type="ECO:0000313" key="1">
    <source>
        <dbReference type="EMBL" id="KAJ9649853.1"/>
    </source>
</evidence>
<proteinExistence type="predicted"/>
<organism evidence="1 2">
    <name type="scientific">Neophaeococcomyces mojaviensis</name>
    <dbReference type="NCBI Taxonomy" id="3383035"/>
    <lineage>
        <taxon>Eukaryota</taxon>
        <taxon>Fungi</taxon>
        <taxon>Dikarya</taxon>
        <taxon>Ascomycota</taxon>
        <taxon>Pezizomycotina</taxon>
        <taxon>Eurotiomycetes</taxon>
        <taxon>Chaetothyriomycetidae</taxon>
        <taxon>Chaetothyriales</taxon>
        <taxon>Chaetothyriales incertae sedis</taxon>
        <taxon>Neophaeococcomyces</taxon>
    </lineage>
</organism>
<dbReference type="Proteomes" id="UP001172386">
    <property type="component" value="Unassembled WGS sequence"/>
</dbReference>
<accession>A0ACC2ZQK4</accession>
<evidence type="ECO:0000313" key="2">
    <source>
        <dbReference type="Proteomes" id="UP001172386"/>
    </source>
</evidence>
<sequence length="511" mass="56914">MAEKAEARQHAESGSDRSPSANEMMPVKADPLGVLNSVPDPDAGLSDEERIKLDKKLMWKIDLFLIPWLCLLYLVSFLDRTNIGNAKIQGLQTDLKMTNNEYNNTLTVFFITYALAEPVTQVLLKRLRPSIFLPTIMVLWAICMTTMGLVHNYGGLITARFFLGLAEAGLFPGVQFYLSCWYKRSEFGFRSAIFFSAAALAGSFGGLLAAAIANMDGIGGKPGWAWIFILEGLFTLIIGIISFWMVHDFPDEAKFLTQEERQRTLRRLAADKQGSSKHEDFQFAYVWQVVKDWKTYTGMIIYMGCDGVLYAFSLFIPTIIKNLGYTATHAQLLTVPPYAVAAVVTVLVGWIADKTQRRGQINMFMALFGIAGFSMLISTENPHVQYAGTFIGALGIYPCIPNTITWAANNFEGVYARGVALGFIIGWGNLNGIVASNIYRQSDAPRYIPGHAVCIVYEALLLFGGSVVQHIGLRIENRRRQAGKLDHLIEGKTQEEIDKLGDKRPDFMYTL</sequence>
<protein>
    <submittedName>
        <fullName evidence="1">Uncharacterized protein</fullName>
    </submittedName>
</protein>
<name>A0ACC2ZQK4_9EURO</name>